<dbReference type="EMBL" id="BRXS01000004">
    <property type="protein sequence ID" value="GLC26351.1"/>
    <property type="molecule type" value="Genomic_DNA"/>
</dbReference>
<protein>
    <submittedName>
        <fullName evidence="1">Uncharacterized protein</fullName>
    </submittedName>
</protein>
<dbReference type="AlphaFoldDB" id="A0AA37V7A3"/>
<gene>
    <name evidence="1" type="ORF">rosag_28640</name>
</gene>
<evidence type="ECO:0000313" key="1">
    <source>
        <dbReference type="EMBL" id="GLC26351.1"/>
    </source>
</evidence>
<accession>A0AA37V7A3</accession>
<keyword evidence="2" id="KW-1185">Reference proteome</keyword>
<reference evidence="1" key="1">
    <citation type="submission" date="2022-08" db="EMBL/GenBank/DDBJ databases">
        <title>Draft genome sequencing of Roseisolibacter agri AW1220.</title>
        <authorList>
            <person name="Tobiishi Y."/>
            <person name="Tonouchi A."/>
        </authorList>
    </citation>
    <scope>NUCLEOTIDE SEQUENCE</scope>
    <source>
        <strain evidence="1">AW1220</strain>
    </source>
</reference>
<sequence>MARRKALVRRRVTGITVYIGVANPFAEGGPLHGFTPSPEMDGGRGAAKQVRRAFNLSVNATQQYRAGRLPDGRIALVAPGEPPERFAIDCCVRRQYKLRHAYPIEPLPEEQARAILHRLYRGVDWNDVLDRVEAEKNHSIPQRSVRGSLK</sequence>
<name>A0AA37V7A3_9BACT</name>
<comment type="caution">
    <text evidence="1">The sequence shown here is derived from an EMBL/GenBank/DDBJ whole genome shotgun (WGS) entry which is preliminary data.</text>
</comment>
<evidence type="ECO:0000313" key="2">
    <source>
        <dbReference type="Proteomes" id="UP001161325"/>
    </source>
</evidence>
<organism evidence="1 2">
    <name type="scientific">Roseisolibacter agri</name>
    <dbReference type="NCBI Taxonomy" id="2014610"/>
    <lineage>
        <taxon>Bacteria</taxon>
        <taxon>Pseudomonadati</taxon>
        <taxon>Gemmatimonadota</taxon>
        <taxon>Gemmatimonadia</taxon>
        <taxon>Gemmatimonadales</taxon>
        <taxon>Gemmatimonadaceae</taxon>
        <taxon>Roseisolibacter</taxon>
    </lineage>
</organism>
<proteinExistence type="predicted"/>
<dbReference type="Proteomes" id="UP001161325">
    <property type="component" value="Unassembled WGS sequence"/>
</dbReference>